<dbReference type="AlphaFoldDB" id="A0A2N5SCQ2"/>
<name>A0A2N5SCQ2_9BASI</name>
<accession>A0A2N5SCQ2</accession>
<feature type="compositionally biased region" description="Basic and acidic residues" evidence="1">
    <location>
        <begin position="140"/>
        <end position="149"/>
    </location>
</feature>
<organism evidence="2 3">
    <name type="scientific">Puccinia coronata f. sp. avenae</name>
    <dbReference type="NCBI Taxonomy" id="200324"/>
    <lineage>
        <taxon>Eukaryota</taxon>
        <taxon>Fungi</taxon>
        <taxon>Dikarya</taxon>
        <taxon>Basidiomycota</taxon>
        <taxon>Pucciniomycotina</taxon>
        <taxon>Pucciniomycetes</taxon>
        <taxon>Pucciniales</taxon>
        <taxon>Pucciniaceae</taxon>
        <taxon>Puccinia</taxon>
    </lineage>
</organism>
<evidence type="ECO:0000313" key="3">
    <source>
        <dbReference type="Proteomes" id="UP000235388"/>
    </source>
</evidence>
<protein>
    <submittedName>
        <fullName evidence="2">Uncharacterized protein</fullName>
    </submittedName>
</protein>
<comment type="caution">
    <text evidence="2">The sequence shown here is derived from an EMBL/GenBank/DDBJ whole genome shotgun (WGS) entry which is preliminary data.</text>
</comment>
<feature type="region of interest" description="Disordered" evidence="1">
    <location>
        <begin position="1"/>
        <end position="20"/>
    </location>
</feature>
<feature type="compositionally biased region" description="Polar residues" evidence="1">
    <location>
        <begin position="117"/>
        <end position="130"/>
    </location>
</feature>
<dbReference type="Proteomes" id="UP000235388">
    <property type="component" value="Unassembled WGS sequence"/>
</dbReference>
<evidence type="ECO:0000256" key="1">
    <source>
        <dbReference type="SAM" id="MobiDB-lite"/>
    </source>
</evidence>
<reference evidence="2 3" key="1">
    <citation type="submission" date="2017-11" db="EMBL/GenBank/DDBJ databases">
        <title>De novo assembly and phasing of dikaryotic genomes from two isolates of Puccinia coronata f. sp. avenae, the causal agent of oat crown rust.</title>
        <authorList>
            <person name="Miller M.E."/>
            <person name="Zhang Y."/>
            <person name="Omidvar V."/>
            <person name="Sperschneider J."/>
            <person name="Schwessinger B."/>
            <person name="Raley C."/>
            <person name="Palmer J.M."/>
            <person name="Garnica D."/>
            <person name="Upadhyaya N."/>
            <person name="Rathjen J."/>
            <person name="Taylor J.M."/>
            <person name="Park R.F."/>
            <person name="Dodds P.N."/>
            <person name="Hirsch C.D."/>
            <person name="Kianian S.F."/>
            <person name="Figueroa M."/>
        </authorList>
    </citation>
    <scope>NUCLEOTIDE SEQUENCE [LARGE SCALE GENOMIC DNA]</scope>
    <source>
        <strain evidence="2">12NC29</strain>
    </source>
</reference>
<feature type="region of interest" description="Disordered" evidence="1">
    <location>
        <begin position="95"/>
        <end position="149"/>
    </location>
</feature>
<keyword evidence="3" id="KW-1185">Reference proteome</keyword>
<gene>
    <name evidence="2" type="ORF">PCANC_27360</name>
</gene>
<dbReference type="EMBL" id="PGCJ01001035">
    <property type="protein sequence ID" value="PLW11063.1"/>
    <property type="molecule type" value="Genomic_DNA"/>
</dbReference>
<proteinExistence type="predicted"/>
<sequence>MPLQPVNPISPPPPENQSLQRSLPLHVFPSLIPYHLRHLPYHLRCAPPVSPAMSYGVVFHSRSNAKEVHFIYYKFTYRMYTRTGYKRRNIREEYRRNPEEYTIHQHHRINNKEELHQQQAGNTDDGSSTRSGHRGKKGKKDQEEERPRP</sequence>
<evidence type="ECO:0000313" key="2">
    <source>
        <dbReference type="EMBL" id="PLW11063.1"/>
    </source>
</evidence>